<keyword evidence="8" id="KW-1133">Transmembrane helix</keyword>
<keyword evidence="9" id="KW-0472">Membrane</keyword>
<evidence type="ECO:0000256" key="8">
    <source>
        <dbReference type="ARBA" id="ARBA00022989"/>
    </source>
</evidence>
<proteinExistence type="inferred from homology"/>
<evidence type="ECO:0000256" key="5">
    <source>
        <dbReference type="ARBA" id="ARBA00022519"/>
    </source>
</evidence>
<accession>A0ABN4D6S2</accession>
<protein>
    <recommendedName>
        <fullName evidence="11">TonB C-terminal domain-containing protein</fullName>
    </recommendedName>
</protein>
<keyword evidence="4" id="KW-1003">Cell membrane</keyword>
<dbReference type="NCBIfam" id="TIGR01352">
    <property type="entry name" value="tonB_Cterm"/>
    <property type="match status" value="1"/>
</dbReference>
<dbReference type="PROSITE" id="PS52015">
    <property type="entry name" value="TONB_CTD"/>
    <property type="match status" value="1"/>
</dbReference>
<organism evidence="12 13">
    <name type="scientific">Draconibacterium orientale</name>
    <dbReference type="NCBI Taxonomy" id="1168034"/>
    <lineage>
        <taxon>Bacteria</taxon>
        <taxon>Pseudomonadati</taxon>
        <taxon>Bacteroidota</taxon>
        <taxon>Bacteroidia</taxon>
        <taxon>Marinilabiliales</taxon>
        <taxon>Prolixibacteraceae</taxon>
        <taxon>Draconibacterium</taxon>
    </lineage>
</organism>
<gene>
    <name evidence="12" type="ORF">FH5T_14440</name>
</gene>
<comment type="subcellular location">
    <subcellularLocation>
        <location evidence="1">Cell inner membrane</location>
        <topology evidence="1">Single-pass membrane protein</topology>
        <orientation evidence="1">Periplasmic side</orientation>
    </subcellularLocation>
</comment>
<evidence type="ECO:0000256" key="4">
    <source>
        <dbReference type="ARBA" id="ARBA00022475"/>
    </source>
</evidence>
<keyword evidence="3" id="KW-0813">Transport</keyword>
<dbReference type="EMBL" id="CP007451">
    <property type="protein sequence ID" value="AHW62071.1"/>
    <property type="molecule type" value="Genomic_DNA"/>
</dbReference>
<evidence type="ECO:0000256" key="7">
    <source>
        <dbReference type="ARBA" id="ARBA00022927"/>
    </source>
</evidence>
<dbReference type="InterPro" id="IPR006260">
    <property type="entry name" value="TonB/TolA_C"/>
</dbReference>
<evidence type="ECO:0000256" key="3">
    <source>
        <dbReference type="ARBA" id="ARBA00022448"/>
    </source>
</evidence>
<dbReference type="InterPro" id="IPR037682">
    <property type="entry name" value="TonB_C"/>
</dbReference>
<dbReference type="Gene3D" id="1.25.40.10">
    <property type="entry name" value="Tetratricopeptide repeat domain"/>
    <property type="match status" value="1"/>
</dbReference>
<reference evidence="12 13" key="1">
    <citation type="submission" date="2014-03" db="EMBL/GenBank/DDBJ databases">
        <title>Complete genome sequence of a deeply braunched marine Bacteroidia bacterium Draconibacterium orientale type strain FH5T.</title>
        <authorList>
            <person name="Li X."/>
            <person name="Wang X."/>
            <person name="Xie Z."/>
            <person name="Du Z."/>
            <person name="Chen G."/>
        </authorList>
    </citation>
    <scope>NUCLEOTIDE SEQUENCE [LARGE SCALE GENOMIC DNA]</scope>
    <source>
        <strain evidence="12 13">FH5</strain>
    </source>
</reference>
<keyword evidence="13" id="KW-1185">Reference proteome</keyword>
<evidence type="ECO:0000256" key="10">
    <source>
        <dbReference type="SAM" id="SignalP"/>
    </source>
</evidence>
<name>A0ABN4D6S2_9BACT</name>
<dbReference type="InterPro" id="IPR011990">
    <property type="entry name" value="TPR-like_helical_dom_sf"/>
</dbReference>
<evidence type="ECO:0000313" key="13">
    <source>
        <dbReference type="Proteomes" id="UP000023772"/>
    </source>
</evidence>
<keyword evidence="7" id="KW-0653">Protein transport</keyword>
<feature type="signal peptide" evidence="10">
    <location>
        <begin position="1"/>
        <end position="27"/>
    </location>
</feature>
<dbReference type="Pfam" id="PF03544">
    <property type="entry name" value="TonB_C"/>
    <property type="match status" value="1"/>
</dbReference>
<dbReference type="PANTHER" id="PTHR33446:SF2">
    <property type="entry name" value="PROTEIN TONB"/>
    <property type="match status" value="1"/>
</dbReference>
<evidence type="ECO:0000256" key="1">
    <source>
        <dbReference type="ARBA" id="ARBA00004383"/>
    </source>
</evidence>
<dbReference type="Gene3D" id="3.30.1150.10">
    <property type="match status" value="1"/>
</dbReference>
<evidence type="ECO:0000256" key="2">
    <source>
        <dbReference type="ARBA" id="ARBA00006555"/>
    </source>
</evidence>
<keyword evidence="6" id="KW-0812">Transmembrane</keyword>
<evidence type="ECO:0000259" key="11">
    <source>
        <dbReference type="PROSITE" id="PS52015"/>
    </source>
</evidence>
<sequence length="257" mass="28794">MLIKYQKAMKKVVFIMLAICICLLAIGQNDTPKVSIDEVAISPPAFTGIKNYVDFATVDANYLQQYLTANIEYPEEAQRCSSEGTEVIKFNVNARGEVTDIDIVNGVCPEIDKELVRVLESTNGMWKPGIKDGIPVSMEQEVSIVFSLSGNAEQTHEKFVTIATTCFSKGAECFFEKGKAKRAEQLFTRGMTYMPHDQSLLLMRGLCRYERGNHEGAREDWTRLVELGSTVDMNSDFFVQIEGWEAYEALTAILEGK</sequence>
<dbReference type="InterPro" id="IPR051045">
    <property type="entry name" value="TonB-dependent_transducer"/>
</dbReference>
<comment type="similarity">
    <text evidence="2">Belongs to the TonB family.</text>
</comment>
<keyword evidence="10" id="KW-0732">Signal</keyword>
<feature type="chain" id="PRO_5046374058" description="TonB C-terminal domain-containing protein" evidence="10">
    <location>
        <begin position="28"/>
        <end position="257"/>
    </location>
</feature>
<evidence type="ECO:0000256" key="6">
    <source>
        <dbReference type="ARBA" id="ARBA00022692"/>
    </source>
</evidence>
<dbReference type="Proteomes" id="UP000023772">
    <property type="component" value="Chromosome"/>
</dbReference>
<evidence type="ECO:0000313" key="12">
    <source>
        <dbReference type="EMBL" id="AHW62071.1"/>
    </source>
</evidence>
<feature type="domain" description="TonB C-terminal" evidence="11">
    <location>
        <begin position="58"/>
        <end position="155"/>
    </location>
</feature>
<dbReference type="SUPFAM" id="SSF74653">
    <property type="entry name" value="TolA/TonB C-terminal domain"/>
    <property type="match status" value="1"/>
</dbReference>
<dbReference type="SUPFAM" id="SSF48452">
    <property type="entry name" value="TPR-like"/>
    <property type="match status" value="1"/>
</dbReference>
<evidence type="ECO:0000256" key="9">
    <source>
        <dbReference type="ARBA" id="ARBA00023136"/>
    </source>
</evidence>
<keyword evidence="5" id="KW-0997">Cell inner membrane</keyword>
<dbReference type="PANTHER" id="PTHR33446">
    <property type="entry name" value="PROTEIN TONB-RELATED"/>
    <property type="match status" value="1"/>
</dbReference>